<keyword evidence="2" id="KW-0560">Oxidoreductase</keyword>
<gene>
    <name evidence="3" type="ORF">METZ01_LOCUS193901</name>
</gene>
<dbReference type="AlphaFoldDB" id="A0A382DU16"/>
<dbReference type="Gene3D" id="3.40.50.720">
    <property type="entry name" value="NAD(P)-binding Rossmann-like Domain"/>
    <property type="match status" value="1"/>
</dbReference>
<name>A0A382DU16_9ZZZZ</name>
<feature type="non-terminal residue" evidence="3">
    <location>
        <position position="242"/>
    </location>
</feature>
<dbReference type="PRINTS" id="PR00080">
    <property type="entry name" value="SDRFAMILY"/>
</dbReference>
<dbReference type="PANTHER" id="PTHR44196:SF1">
    <property type="entry name" value="DEHYDROGENASE_REDUCTASE SDR FAMILY MEMBER 7B"/>
    <property type="match status" value="1"/>
</dbReference>
<dbReference type="PRINTS" id="PR00081">
    <property type="entry name" value="GDHRDH"/>
</dbReference>
<dbReference type="InterPro" id="IPR002347">
    <property type="entry name" value="SDR_fam"/>
</dbReference>
<dbReference type="EMBL" id="UINC01040744">
    <property type="protein sequence ID" value="SVB41047.1"/>
    <property type="molecule type" value="Genomic_DNA"/>
</dbReference>
<dbReference type="GO" id="GO:0016491">
    <property type="term" value="F:oxidoreductase activity"/>
    <property type="evidence" value="ECO:0007669"/>
    <property type="project" value="UniProtKB-KW"/>
</dbReference>
<dbReference type="InterPro" id="IPR036291">
    <property type="entry name" value="NAD(P)-bd_dom_sf"/>
</dbReference>
<proteinExistence type="inferred from homology"/>
<organism evidence="3">
    <name type="scientific">marine metagenome</name>
    <dbReference type="NCBI Taxonomy" id="408172"/>
    <lineage>
        <taxon>unclassified sequences</taxon>
        <taxon>metagenomes</taxon>
        <taxon>ecological metagenomes</taxon>
    </lineage>
</organism>
<comment type="similarity">
    <text evidence="1">Belongs to the short-chain dehydrogenases/reductases (SDR) family.</text>
</comment>
<dbReference type="Pfam" id="PF00106">
    <property type="entry name" value="adh_short"/>
    <property type="match status" value="1"/>
</dbReference>
<dbReference type="PANTHER" id="PTHR44196">
    <property type="entry name" value="DEHYDROGENASE/REDUCTASE SDR FAMILY MEMBER 7B"/>
    <property type="match status" value="1"/>
</dbReference>
<evidence type="ECO:0000256" key="2">
    <source>
        <dbReference type="ARBA" id="ARBA00023002"/>
    </source>
</evidence>
<dbReference type="InterPro" id="IPR020904">
    <property type="entry name" value="Sc_DH/Rdtase_CS"/>
</dbReference>
<sequence>MNLAGKTAIVTGASRGIGTYIAQTLSSKGISIIAIARDESSLESIKFTIDSNGGTCHIYPFDLKNINALEGLITDIWNQHGPVQVLVNNAGIEYYQHYDRLNTDKISNIITTNLRCPLELSRAILPRMIKEKAGHIVNIASLAGKKGVAYNSVYSASKAGLLMWSDALRQEYKNSPIDISVICPGFISEAGMFFDGHLDPPLLLGSSKPQKVADAVLKSLKKGSCELIVNQGPIRPLLALGQ</sequence>
<dbReference type="CDD" id="cd05233">
    <property type="entry name" value="SDR_c"/>
    <property type="match status" value="1"/>
</dbReference>
<reference evidence="3" key="1">
    <citation type="submission" date="2018-05" db="EMBL/GenBank/DDBJ databases">
        <authorList>
            <person name="Lanie J.A."/>
            <person name="Ng W.-L."/>
            <person name="Kazmierczak K.M."/>
            <person name="Andrzejewski T.M."/>
            <person name="Davidsen T.M."/>
            <person name="Wayne K.J."/>
            <person name="Tettelin H."/>
            <person name="Glass J.I."/>
            <person name="Rusch D."/>
            <person name="Podicherti R."/>
            <person name="Tsui H.-C.T."/>
            <person name="Winkler M.E."/>
        </authorList>
    </citation>
    <scope>NUCLEOTIDE SEQUENCE</scope>
</reference>
<accession>A0A382DU16</accession>
<protein>
    <submittedName>
        <fullName evidence="3">Uncharacterized protein</fullName>
    </submittedName>
</protein>
<dbReference type="PIRSF" id="PIRSF000126">
    <property type="entry name" value="11-beta-HSD1"/>
    <property type="match status" value="1"/>
</dbReference>
<dbReference type="PROSITE" id="PS00061">
    <property type="entry name" value="ADH_SHORT"/>
    <property type="match status" value="1"/>
</dbReference>
<dbReference type="GO" id="GO:0016020">
    <property type="term" value="C:membrane"/>
    <property type="evidence" value="ECO:0007669"/>
    <property type="project" value="TreeGrafter"/>
</dbReference>
<evidence type="ECO:0000313" key="3">
    <source>
        <dbReference type="EMBL" id="SVB41047.1"/>
    </source>
</evidence>
<dbReference type="SUPFAM" id="SSF51735">
    <property type="entry name" value="NAD(P)-binding Rossmann-fold domains"/>
    <property type="match status" value="1"/>
</dbReference>
<evidence type="ECO:0000256" key="1">
    <source>
        <dbReference type="ARBA" id="ARBA00006484"/>
    </source>
</evidence>